<organism evidence="6 7">
    <name type="scientific">Bradyrhizobium manausense</name>
    <dbReference type="NCBI Taxonomy" id="989370"/>
    <lineage>
        <taxon>Bacteria</taxon>
        <taxon>Pseudomonadati</taxon>
        <taxon>Pseudomonadota</taxon>
        <taxon>Alphaproteobacteria</taxon>
        <taxon>Hyphomicrobiales</taxon>
        <taxon>Nitrobacteraceae</taxon>
        <taxon>Bradyrhizobium</taxon>
    </lineage>
</organism>
<accession>A0A0R3E6B6</accession>
<dbReference type="EMBL" id="LJYG01000004">
    <property type="protein sequence ID" value="KRQ17683.1"/>
    <property type="molecule type" value="Genomic_DNA"/>
</dbReference>
<keyword evidence="4" id="KW-0812">Transmembrane</keyword>
<keyword evidence="2" id="KW-0547">Nucleotide-binding</keyword>
<feature type="domain" description="AAA+ ATPase" evidence="5">
    <location>
        <begin position="147"/>
        <end position="286"/>
    </location>
</feature>
<dbReference type="Gene3D" id="1.10.8.60">
    <property type="match status" value="1"/>
</dbReference>
<dbReference type="Proteomes" id="UP000051936">
    <property type="component" value="Unassembled WGS sequence"/>
</dbReference>
<keyword evidence="4" id="KW-0472">Membrane</keyword>
<dbReference type="InterPro" id="IPR050773">
    <property type="entry name" value="CbxX/CfxQ_RuBisCO_ESX"/>
</dbReference>
<dbReference type="PANTHER" id="PTHR43392">
    <property type="entry name" value="AAA-TYPE ATPASE FAMILY PROTEIN / ANKYRIN REPEAT FAMILY PROTEIN"/>
    <property type="match status" value="1"/>
</dbReference>
<evidence type="ECO:0000256" key="3">
    <source>
        <dbReference type="ARBA" id="ARBA00022840"/>
    </source>
</evidence>
<evidence type="ECO:0000256" key="1">
    <source>
        <dbReference type="ARBA" id="ARBA00010378"/>
    </source>
</evidence>
<dbReference type="STRING" id="989370.AOQ71_00825"/>
<dbReference type="GO" id="GO:0016887">
    <property type="term" value="F:ATP hydrolysis activity"/>
    <property type="evidence" value="ECO:0007669"/>
    <property type="project" value="InterPro"/>
</dbReference>
<keyword evidence="7" id="KW-1185">Reference proteome</keyword>
<dbReference type="CDD" id="cd00009">
    <property type="entry name" value="AAA"/>
    <property type="match status" value="1"/>
</dbReference>
<proteinExistence type="inferred from homology"/>
<dbReference type="Pfam" id="PF17866">
    <property type="entry name" value="AAA_lid_6"/>
    <property type="match status" value="1"/>
</dbReference>
<dbReference type="SMART" id="SM00382">
    <property type="entry name" value="AAA"/>
    <property type="match status" value="1"/>
</dbReference>
<dbReference type="InterPro" id="IPR041627">
    <property type="entry name" value="AAA_lid_6"/>
</dbReference>
<dbReference type="Pfam" id="PF00004">
    <property type="entry name" value="AAA"/>
    <property type="match status" value="1"/>
</dbReference>
<evidence type="ECO:0000313" key="7">
    <source>
        <dbReference type="Proteomes" id="UP000051936"/>
    </source>
</evidence>
<dbReference type="AlphaFoldDB" id="A0A0R3E6B6"/>
<dbReference type="PANTHER" id="PTHR43392:SF2">
    <property type="entry name" value="AAA-TYPE ATPASE FAMILY PROTEIN _ ANKYRIN REPEAT FAMILY PROTEIN"/>
    <property type="match status" value="1"/>
</dbReference>
<dbReference type="SUPFAM" id="SSF52540">
    <property type="entry name" value="P-loop containing nucleoside triphosphate hydrolases"/>
    <property type="match status" value="1"/>
</dbReference>
<dbReference type="Gene3D" id="3.40.50.300">
    <property type="entry name" value="P-loop containing nucleotide triphosphate hydrolases"/>
    <property type="match status" value="1"/>
</dbReference>
<protein>
    <recommendedName>
        <fullName evidence="5">AAA+ ATPase domain-containing protein</fullName>
    </recommendedName>
</protein>
<dbReference type="GO" id="GO:0005524">
    <property type="term" value="F:ATP binding"/>
    <property type="evidence" value="ECO:0007669"/>
    <property type="project" value="UniProtKB-KW"/>
</dbReference>
<gene>
    <name evidence="6" type="ORF">AOQ71_00825</name>
</gene>
<sequence>MNARFILAFILIGVVTAGVSALLFNPQIGFFGWIGSLFSEMTALRFVGIALTTVAATSVGYIASRLGADPTASGFVPIGSGYTYGRRLTTDPGTGETRMVTRTADDALDDLDMMVGLASVKTEINKLLASLEVEHRRREQGLPVFATSRHMVFTGPPGVGKTVVARAIGDIYRSLGVLRKGHLIEADRSQLVASYVGQTAPKTLDVCRTALDGVLFIDEAYSLSAAEWKGDFGREAIEALLKYMEDHRDRLVVIVAGYPAEMHRFIASNPGLASRFTKTIDFPAYDAVELCEIFRAMASEQQYLLPIGFEAALAPWIESQRDDPQWGNARSMRTLLEKTREAHALRTSRDPNASVAEFELSDIQSAIRDS</sequence>
<dbReference type="PRINTS" id="PR00819">
    <property type="entry name" value="CBXCFQXSUPER"/>
</dbReference>
<dbReference type="FunFam" id="3.40.50.300:FF:000216">
    <property type="entry name" value="Type VII secretion ATPase EccA"/>
    <property type="match status" value="1"/>
</dbReference>
<evidence type="ECO:0000256" key="2">
    <source>
        <dbReference type="ARBA" id="ARBA00022741"/>
    </source>
</evidence>
<dbReference type="InterPro" id="IPR003959">
    <property type="entry name" value="ATPase_AAA_core"/>
</dbReference>
<keyword evidence="3" id="KW-0067">ATP-binding</keyword>
<dbReference type="InterPro" id="IPR000641">
    <property type="entry name" value="CbxX/CfxQ"/>
</dbReference>
<feature type="transmembrane region" description="Helical" evidence="4">
    <location>
        <begin position="45"/>
        <end position="63"/>
    </location>
</feature>
<keyword evidence="4" id="KW-1133">Transmembrane helix</keyword>
<comment type="similarity">
    <text evidence="1">Belongs to the CbxX/CfxQ family.</text>
</comment>
<evidence type="ECO:0000256" key="4">
    <source>
        <dbReference type="SAM" id="Phobius"/>
    </source>
</evidence>
<evidence type="ECO:0000313" key="6">
    <source>
        <dbReference type="EMBL" id="KRQ17683.1"/>
    </source>
</evidence>
<dbReference type="InterPro" id="IPR003593">
    <property type="entry name" value="AAA+_ATPase"/>
</dbReference>
<comment type="caution">
    <text evidence="6">The sequence shown here is derived from an EMBL/GenBank/DDBJ whole genome shotgun (WGS) entry which is preliminary data.</text>
</comment>
<dbReference type="InterPro" id="IPR027417">
    <property type="entry name" value="P-loop_NTPase"/>
</dbReference>
<evidence type="ECO:0000259" key="5">
    <source>
        <dbReference type="SMART" id="SM00382"/>
    </source>
</evidence>
<reference evidence="6 7" key="1">
    <citation type="submission" date="2015-09" db="EMBL/GenBank/DDBJ databases">
        <title>Draft Genome Sequence of Bradyrhizobium manausense Strain BR 3351T, a Novel Symbiotic Nitrogen-Fixing Alphaproteobacterium Isolated from Brazilian Amazon Rain Forest.</title>
        <authorList>
            <person name="De Araujo J.L."/>
            <person name="Zilli J.E."/>
        </authorList>
    </citation>
    <scope>NUCLEOTIDE SEQUENCE [LARGE SCALE GENOMIC DNA]</scope>
    <source>
        <strain evidence="6 7">BR3351</strain>
    </source>
</reference>
<name>A0A0R3E6B6_9BRAD</name>